<dbReference type="SUPFAM" id="SSF51246">
    <property type="entry name" value="Rudiment single hybrid motif"/>
    <property type="match status" value="1"/>
</dbReference>
<dbReference type="FunFam" id="3.40.50.20:FF:000010">
    <property type="entry name" value="Propionyl-CoA carboxylase subunit alpha"/>
    <property type="match status" value="1"/>
</dbReference>
<dbReference type="Gene3D" id="3.30.1490.20">
    <property type="entry name" value="ATP-grasp fold, A domain"/>
    <property type="match status" value="1"/>
</dbReference>
<evidence type="ECO:0000256" key="17">
    <source>
        <dbReference type="ARBA" id="ARBA00048600"/>
    </source>
</evidence>
<keyword evidence="9 18" id="KW-0547">Nucleotide-binding</keyword>
<organism evidence="22 23">
    <name type="scientific">Amaricoccus macauensis</name>
    <dbReference type="NCBI Taxonomy" id="57001"/>
    <lineage>
        <taxon>Bacteria</taxon>
        <taxon>Pseudomonadati</taxon>
        <taxon>Pseudomonadota</taxon>
        <taxon>Alphaproteobacteria</taxon>
        <taxon>Rhodobacterales</taxon>
        <taxon>Paracoccaceae</taxon>
        <taxon>Amaricoccus</taxon>
    </lineage>
</organism>
<evidence type="ECO:0000259" key="21">
    <source>
        <dbReference type="PROSITE" id="PS50979"/>
    </source>
</evidence>
<dbReference type="EMBL" id="JACHFM010000005">
    <property type="protein sequence ID" value="MBB5223996.1"/>
    <property type="molecule type" value="Genomic_DNA"/>
</dbReference>
<evidence type="ECO:0000256" key="13">
    <source>
        <dbReference type="ARBA" id="ARBA00023098"/>
    </source>
</evidence>
<dbReference type="InterPro" id="IPR005482">
    <property type="entry name" value="Biotin_COase_C"/>
</dbReference>
<dbReference type="RefSeq" id="WP_184154054.1">
    <property type="nucleotide sequence ID" value="NZ_JACHFM010000005.1"/>
</dbReference>
<keyword evidence="23" id="KW-1185">Reference proteome</keyword>
<dbReference type="GO" id="GO:0004075">
    <property type="term" value="F:biotin carboxylase activity"/>
    <property type="evidence" value="ECO:0007669"/>
    <property type="project" value="UniProtKB-EC"/>
</dbReference>
<dbReference type="SUPFAM" id="SSF56059">
    <property type="entry name" value="Glutathione synthetase ATP-binding domain-like"/>
    <property type="match status" value="1"/>
</dbReference>
<dbReference type="FunFam" id="3.30.1490.20:FF:000018">
    <property type="entry name" value="Biotin carboxylase"/>
    <property type="match status" value="1"/>
</dbReference>
<evidence type="ECO:0000256" key="19">
    <source>
        <dbReference type="RuleBase" id="RU365063"/>
    </source>
</evidence>
<keyword evidence="7 19" id="KW-0436">Ligase</keyword>
<evidence type="ECO:0000256" key="5">
    <source>
        <dbReference type="ARBA" id="ARBA00017242"/>
    </source>
</evidence>
<dbReference type="SUPFAM" id="SSF52440">
    <property type="entry name" value="PreATP-grasp domain"/>
    <property type="match status" value="1"/>
</dbReference>
<evidence type="ECO:0000256" key="18">
    <source>
        <dbReference type="PROSITE-ProRule" id="PRU00409"/>
    </source>
</evidence>
<evidence type="ECO:0000256" key="8">
    <source>
        <dbReference type="ARBA" id="ARBA00022723"/>
    </source>
</evidence>
<evidence type="ECO:0000256" key="9">
    <source>
        <dbReference type="ARBA" id="ARBA00022741"/>
    </source>
</evidence>
<evidence type="ECO:0000256" key="7">
    <source>
        <dbReference type="ARBA" id="ARBA00022598"/>
    </source>
</evidence>
<dbReference type="EC" id="6.3.4.14" evidence="4 19"/>
<keyword evidence="11 18" id="KW-0067">ATP-binding</keyword>
<dbReference type="InterPro" id="IPR005479">
    <property type="entry name" value="CPAse_ATP-bd"/>
</dbReference>
<dbReference type="PROSITE" id="PS50979">
    <property type="entry name" value="BC"/>
    <property type="match status" value="1"/>
</dbReference>
<evidence type="ECO:0000256" key="11">
    <source>
        <dbReference type="ARBA" id="ARBA00022840"/>
    </source>
</evidence>
<keyword evidence="14 19" id="KW-0275">Fatty acid biosynthesis</keyword>
<comment type="pathway">
    <text evidence="2 19">Lipid metabolism; malonyl-CoA biosynthesis; malonyl-CoA from acetyl-CoA: step 1/1.</text>
</comment>
<evidence type="ECO:0000256" key="16">
    <source>
        <dbReference type="ARBA" id="ARBA00033786"/>
    </source>
</evidence>
<dbReference type="InterPro" id="IPR011761">
    <property type="entry name" value="ATP-grasp"/>
</dbReference>
<dbReference type="SMART" id="SM00878">
    <property type="entry name" value="Biotin_carb_C"/>
    <property type="match status" value="1"/>
</dbReference>
<dbReference type="GO" id="GO:2001295">
    <property type="term" value="P:malonyl-CoA biosynthetic process"/>
    <property type="evidence" value="ECO:0007669"/>
    <property type="project" value="UniProtKB-UniPathway"/>
</dbReference>
<evidence type="ECO:0000256" key="3">
    <source>
        <dbReference type="ARBA" id="ARBA00011750"/>
    </source>
</evidence>
<dbReference type="InterPro" id="IPR013815">
    <property type="entry name" value="ATP_grasp_subdomain_1"/>
</dbReference>
<dbReference type="PROSITE" id="PS50975">
    <property type="entry name" value="ATP_GRASP"/>
    <property type="match status" value="1"/>
</dbReference>
<dbReference type="UniPathway" id="UPA00655">
    <property type="reaction ID" value="UER00711"/>
</dbReference>
<keyword evidence="13 19" id="KW-0443">Lipid metabolism</keyword>
<feature type="domain" description="ATP-grasp" evidence="20">
    <location>
        <begin position="120"/>
        <end position="316"/>
    </location>
</feature>
<dbReference type="AlphaFoldDB" id="A0A840SW10"/>
<comment type="subunit">
    <text evidence="3 19">Acetyl-CoA carboxylase is a heterohexamer of biotin carboxyl carrier protein, biotin carboxylase and the two subunits of carboxyl transferase in a 2:2 complex.</text>
</comment>
<evidence type="ECO:0000256" key="15">
    <source>
        <dbReference type="ARBA" id="ARBA00023267"/>
    </source>
</evidence>
<dbReference type="GO" id="GO:0005524">
    <property type="term" value="F:ATP binding"/>
    <property type="evidence" value="ECO:0007669"/>
    <property type="project" value="UniProtKB-UniRule"/>
</dbReference>
<name>A0A840SW10_9RHOB</name>
<dbReference type="Proteomes" id="UP000549457">
    <property type="component" value="Unassembled WGS sequence"/>
</dbReference>
<keyword evidence="15 19" id="KW-0092">Biotin</keyword>
<dbReference type="NCBIfam" id="TIGR00514">
    <property type="entry name" value="accC"/>
    <property type="match status" value="1"/>
</dbReference>
<dbReference type="InterPro" id="IPR004549">
    <property type="entry name" value="Acetyl_CoA_COase_biotin_COase"/>
</dbReference>
<dbReference type="GO" id="GO:0006633">
    <property type="term" value="P:fatty acid biosynthetic process"/>
    <property type="evidence" value="ECO:0007669"/>
    <property type="project" value="UniProtKB-KW"/>
</dbReference>
<keyword evidence="8" id="KW-0479">Metal-binding</keyword>
<evidence type="ECO:0000256" key="1">
    <source>
        <dbReference type="ARBA" id="ARBA00003761"/>
    </source>
</evidence>
<dbReference type="Pfam" id="PF02786">
    <property type="entry name" value="CPSase_L_D2"/>
    <property type="match status" value="1"/>
</dbReference>
<proteinExistence type="predicted"/>
<evidence type="ECO:0000256" key="10">
    <source>
        <dbReference type="ARBA" id="ARBA00022832"/>
    </source>
</evidence>
<dbReference type="Gene3D" id="3.30.470.20">
    <property type="entry name" value="ATP-grasp fold, B domain"/>
    <property type="match status" value="1"/>
</dbReference>
<evidence type="ECO:0000256" key="14">
    <source>
        <dbReference type="ARBA" id="ARBA00023160"/>
    </source>
</evidence>
<evidence type="ECO:0000256" key="12">
    <source>
        <dbReference type="ARBA" id="ARBA00022842"/>
    </source>
</evidence>
<keyword evidence="12" id="KW-0460">Magnesium</keyword>
<evidence type="ECO:0000256" key="4">
    <source>
        <dbReference type="ARBA" id="ARBA00013263"/>
    </source>
</evidence>
<comment type="caution">
    <text evidence="22">The sequence shown here is derived from an EMBL/GenBank/DDBJ whole genome shotgun (WGS) entry which is preliminary data.</text>
</comment>
<dbReference type="InterPro" id="IPR016185">
    <property type="entry name" value="PreATP-grasp_dom_sf"/>
</dbReference>
<keyword evidence="6 19" id="KW-0444">Lipid biosynthesis</keyword>
<dbReference type="InterPro" id="IPR011054">
    <property type="entry name" value="Rudment_hybrid_motif"/>
</dbReference>
<evidence type="ECO:0000313" key="23">
    <source>
        <dbReference type="Proteomes" id="UP000549457"/>
    </source>
</evidence>
<dbReference type="Gene3D" id="3.40.50.20">
    <property type="match status" value="1"/>
</dbReference>
<comment type="catalytic activity">
    <reaction evidence="17 19">
        <text>N(6)-biotinyl-L-lysyl-[protein] + hydrogencarbonate + ATP = N(6)-carboxybiotinyl-L-lysyl-[protein] + ADP + phosphate + H(+)</text>
        <dbReference type="Rhea" id="RHEA:13501"/>
        <dbReference type="Rhea" id="RHEA-COMP:10505"/>
        <dbReference type="Rhea" id="RHEA-COMP:10506"/>
        <dbReference type="ChEBI" id="CHEBI:15378"/>
        <dbReference type="ChEBI" id="CHEBI:17544"/>
        <dbReference type="ChEBI" id="CHEBI:30616"/>
        <dbReference type="ChEBI" id="CHEBI:43474"/>
        <dbReference type="ChEBI" id="CHEBI:83144"/>
        <dbReference type="ChEBI" id="CHEBI:83145"/>
        <dbReference type="ChEBI" id="CHEBI:456216"/>
        <dbReference type="EC" id="6.3.4.14"/>
    </reaction>
</comment>
<keyword evidence="10 19" id="KW-0276">Fatty acid metabolism</keyword>
<reference evidence="22 23" key="1">
    <citation type="submission" date="2020-08" db="EMBL/GenBank/DDBJ databases">
        <title>Genomic Encyclopedia of Type Strains, Phase IV (KMG-IV): sequencing the most valuable type-strain genomes for metagenomic binning, comparative biology and taxonomic classification.</title>
        <authorList>
            <person name="Goeker M."/>
        </authorList>
    </citation>
    <scope>NUCLEOTIDE SEQUENCE [LARGE SCALE GENOMIC DNA]</scope>
    <source>
        <strain evidence="22 23">DSM 101730</strain>
    </source>
</reference>
<sequence>MFSKILIANRGEIALRILRACKEMGIQTVAIHSTADSNAMHVRMADESVCVGPPPAGQSYLAMPNLIAACEITGAEAIHPGYGFLSENANFVQIVEDHGLTFIGPSSEHIRLMGDKITAKETMKALGVPCVPGSDGGVPTLEDARKVAAQIGYPVIIKATAGGGGRGMKVARTEAEIETAFQTARSEAKAAFGNDEVYLEKYLTTPRHIEIQVFGDGKGGAVHLGERDCSLQRRHQKVMEEAPSPVIDAATRARIGKICADAVAQIGYSGAGTIEFLYEDGEFYFIEMNTRLQVEHPVTEAIYDVDLVQEQIRVAAGLPMSFTQEELVPNGHAIECRINAEKLPDFRPSPGKITTYYAPGGLGVRMDSAIYDGYVIPPYYDSLIGKLIVHARTRDLAIARLQRALSELVVDGIDTTTPLFHALLEEPDIQRGRYSIHWLEEWLARETDA</sequence>
<dbReference type="Pfam" id="PF00289">
    <property type="entry name" value="Biotin_carb_N"/>
    <property type="match status" value="1"/>
</dbReference>
<feature type="domain" description="Biotin carboxylation" evidence="21">
    <location>
        <begin position="1"/>
        <end position="444"/>
    </location>
</feature>
<protein>
    <recommendedName>
        <fullName evidence="5 19">Biotin carboxylase</fullName>
        <ecNumber evidence="4 19">6.3.4.14</ecNumber>
    </recommendedName>
    <alternativeName>
        <fullName evidence="16 19">Acetyl-coenzyme A carboxylase biotin carboxylase subunit A</fullName>
    </alternativeName>
</protein>
<dbReference type="PANTHER" id="PTHR48095">
    <property type="entry name" value="PYRUVATE CARBOXYLASE SUBUNIT A"/>
    <property type="match status" value="1"/>
</dbReference>
<dbReference type="GO" id="GO:0046872">
    <property type="term" value="F:metal ion binding"/>
    <property type="evidence" value="ECO:0007669"/>
    <property type="project" value="UniProtKB-KW"/>
</dbReference>
<dbReference type="PROSITE" id="PS00867">
    <property type="entry name" value="CPSASE_2"/>
    <property type="match status" value="1"/>
</dbReference>
<dbReference type="Pfam" id="PF02785">
    <property type="entry name" value="Biotin_carb_C"/>
    <property type="match status" value="1"/>
</dbReference>
<evidence type="ECO:0000256" key="6">
    <source>
        <dbReference type="ARBA" id="ARBA00022516"/>
    </source>
</evidence>
<dbReference type="PROSITE" id="PS00866">
    <property type="entry name" value="CPSASE_1"/>
    <property type="match status" value="1"/>
</dbReference>
<dbReference type="NCBIfam" id="NF006367">
    <property type="entry name" value="PRK08591.1"/>
    <property type="match status" value="1"/>
</dbReference>
<evidence type="ECO:0000313" key="22">
    <source>
        <dbReference type="EMBL" id="MBB5223996.1"/>
    </source>
</evidence>
<evidence type="ECO:0000259" key="20">
    <source>
        <dbReference type="PROSITE" id="PS50975"/>
    </source>
</evidence>
<gene>
    <name evidence="22" type="ORF">HNP73_003957</name>
</gene>
<accession>A0A840SW10</accession>
<evidence type="ECO:0000256" key="2">
    <source>
        <dbReference type="ARBA" id="ARBA00004956"/>
    </source>
</evidence>
<comment type="function">
    <text evidence="1 19">This protein is a component of the acetyl coenzyme A carboxylase complex; first, biotin carboxylase catalyzes the carboxylation of the carrier protein and then the transcarboxylase transfers the carboxyl group to form malonyl-CoA.</text>
</comment>
<dbReference type="InterPro" id="IPR011764">
    <property type="entry name" value="Biotin_carboxylation_dom"/>
</dbReference>
<dbReference type="PANTHER" id="PTHR48095:SF2">
    <property type="entry name" value="BIOTIN CARBOXYLASE, CHLOROPLASTIC"/>
    <property type="match status" value="1"/>
</dbReference>
<dbReference type="InterPro" id="IPR051602">
    <property type="entry name" value="ACC_Biotin_Carboxylase"/>
</dbReference>
<dbReference type="InterPro" id="IPR005481">
    <property type="entry name" value="BC-like_N"/>
</dbReference>